<evidence type="ECO:0000313" key="2">
    <source>
        <dbReference type="EMBL" id="EAT88162.2"/>
    </source>
</evidence>
<sequence length="116" mass="13613">MFATKRLGKVYARQATTRHNPHPSRRLQNLAGRHFSRRLQPALPKRNLPPEIRLQPTIPHRAPRSHLRPRRQPPHPLAPAHLLQWHHLPRPARPLWLVARAQCRERLCESAEHAVE</sequence>
<reference evidence="3" key="1">
    <citation type="journal article" date="2007" name="Plant Cell">
        <title>Dothideomycete-plant interactions illuminated by genome sequencing and EST analysis of the wheat pathogen Stagonospora nodorum.</title>
        <authorList>
            <person name="Hane J.K."/>
            <person name="Lowe R.G."/>
            <person name="Solomon P.S."/>
            <person name="Tan K.C."/>
            <person name="Schoch C.L."/>
            <person name="Spatafora J.W."/>
            <person name="Crous P.W."/>
            <person name="Kodira C."/>
            <person name="Birren B.W."/>
            <person name="Galagan J.E."/>
            <person name="Torriani S.F."/>
            <person name="McDonald B.A."/>
            <person name="Oliver R.P."/>
        </authorList>
    </citation>
    <scope>NUCLEOTIDE SEQUENCE [LARGE SCALE GENOMIC DNA]</scope>
    <source>
        <strain evidence="3">SN15 / ATCC MYA-4574 / FGSC 10173</strain>
    </source>
</reference>
<dbReference type="HOGENOM" id="CLU_2097688_0_0_1"/>
<dbReference type="GeneID" id="5971689"/>
<dbReference type="RefSeq" id="XP_001794821.1">
    <property type="nucleotide sequence ID" value="XM_001794769.1"/>
</dbReference>
<protein>
    <submittedName>
        <fullName evidence="2">Uncharacterized protein</fullName>
    </submittedName>
</protein>
<feature type="compositionally biased region" description="Basic residues" evidence="1">
    <location>
        <begin position="61"/>
        <end position="73"/>
    </location>
</feature>
<proteinExistence type="predicted"/>
<dbReference type="InParanoid" id="Q0UV12"/>
<organism evidence="2 3">
    <name type="scientific">Phaeosphaeria nodorum (strain SN15 / ATCC MYA-4574 / FGSC 10173)</name>
    <name type="common">Glume blotch fungus</name>
    <name type="synonym">Parastagonospora nodorum</name>
    <dbReference type="NCBI Taxonomy" id="321614"/>
    <lineage>
        <taxon>Eukaryota</taxon>
        <taxon>Fungi</taxon>
        <taxon>Dikarya</taxon>
        <taxon>Ascomycota</taxon>
        <taxon>Pezizomycotina</taxon>
        <taxon>Dothideomycetes</taxon>
        <taxon>Pleosporomycetidae</taxon>
        <taxon>Pleosporales</taxon>
        <taxon>Pleosporineae</taxon>
        <taxon>Phaeosphaeriaceae</taxon>
        <taxon>Parastagonospora</taxon>
    </lineage>
</organism>
<evidence type="ECO:0000313" key="3">
    <source>
        <dbReference type="Proteomes" id="UP000001055"/>
    </source>
</evidence>
<dbReference type="KEGG" id="pno:SNOG_04402"/>
<dbReference type="Proteomes" id="UP000001055">
    <property type="component" value="Unassembled WGS sequence"/>
</dbReference>
<feature type="region of interest" description="Disordered" evidence="1">
    <location>
        <begin position="1"/>
        <end position="77"/>
    </location>
</feature>
<evidence type="ECO:0000256" key="1">
    <source>
        <dbReference type="SAM" id="MobiDB-lite"/>
    </source>
</evidence>
<name>Q0UV12_PHANO</name>
<accession>Q0UV12</accession>
<gene>
    <name evidence="2" type="ORF">SNOG_04402</name>
</gene>
<dbReference type="EMBL" id="CH445330">
    <property type="protein sequence ID" value="EAT88162.2"/>
    <property type="molecule type" value="Genomic_DNA"/>
</dbReference>
<dbReference type="AlphaFoldDB" id="Q0UV12"/>